<name>A0A4W2BM67_BOBOX</name>
<dbReference type="Proteomes" id="UP000314981">
    <property type="component" value="Chromosome 25"/>
</dbReference>
<feature type="region of interest" description="Disordered" evidence="1">
    <location>
        <begin position="172"/>
        <end position="194"/>
    </location>
</feature>
<evidence type="ECO:0000256" key="1">
    <source>
        <dbReference type="SAM" id="MobiDB-lite"/>
    </source>
</evidence>
<dbReference type="AlphaFoldDB" id="A0A4W2BM67"/>
<proteinExistence type="predicted"/>
<dbReference type="Ensembl" id="ENSBIXT00000014964.1">
    <property type="protein sequence ID" value="ENSBIXP00000001014.1"/>
    <property type="gene ID" value="ENSBIXG00000029081.1"/>
</dbReference>
<sequence length="194" mass="20636">APRLCTVKSRGEHGEGHAPWRELGGWSAAPGTGQPNLQQLDLHTIAHEVGVLTALTALQVVCDDGEGPGRGIQGTLQPLLLGQQQLGLGDQLLHLALQLRLPAVHVLQAFAHLPRGVLLRALCQRLGLRRQLLALMALPLRLVTVGEGLVVAGIAVLEPLVQQGDISKCPLLGGESKSPVDSQHDRQRETLAVK</sequence>
<accession>A0A4W2BM67</accession>
<keyword evidence="3" id="KW-1185">Reference proteome</keyword>
<protein>
    <submittedName>
        <fullName evidence="2">Uncharacterized protein</fullName>
    </submittedName>
</protein>
<dbReference type="OMA" id="VPHQVRM"/>
<feature type="compositionally biased region" description="Basic and acidic residues" evidence="1">
    <location>
        <begin position="182"/>
        <end position="194"/>
    </location>
</feature>
<reference evidence="2" key="3">
    <citation type="submission" date="2025-09" db="UniProtKB">
        <authorList>
            <consortium name="Ensembl"/>
        </authorList>
    </citation>
    <scope>IDENTIFICATION</scope>
</reference>
<evidence type="ECO:0000313" key="3">
    <source>
        <dbReference type="Proteomes" id="UP000314981"/>
    </source>
</evidence>
<reference evidence="2 3" key="1">
    <citation type="submission" date="2018-11" db="EMBL/GenBank/DDBJ databases">
        <title>Haplotype-resolved cattle genomes.</title>
        <authorList>
            <person name="Low W.Y."/>
            <person name="Tearle R."/>
            <person name="Bickhart D.M."/>
            <person name="Rosen B.D."/>
            <person name="Koren S."/>
            <person name="Rhie A."/>
            <person name="Hiendleder S."/>
            <person name="Phillippy A.M."/>
            <person name="Smith T.P.L."/>
            <person name="Williams J.L."/>
        </authorList>
    </citation>
    <scope>NUCLEOTIDE SEQUENCE [LARGE SCALE GENOMIC DNA]</scope>
</reference>
<evidence type="ECO:0000313" key="2">
    <source>
        <dbReference type="Ensembl" id="ENSBIXP00000001014.1"/>
    </source>
</evidence>
<organism evidence="2 3">
    <name type="scientific">Bos indicus x Bos taurus</name>
    <name type="common">Hybrid cattle</name>
    <dbReference type="NCBI Taxonomy" id="30522"/>
    <lineage>
        <taxon>Eukaryota</taxon>
        <taxon>Metazoa</taxon>
        <taxon>Chordata</taxon>
        <taxon>Craniata</taxon>
        <taxon>Vertebrata</taxon>
        <taxon>Euteleostomi</taxon>
        <taxon>Mammalia</taxon>
        <taxon>Eutheria</taxon>
        <taxon>Laurasiatheria</taxon>
        <taxon>Artiodactyla</taxon>
        <taxon>Ruminantia</taxon>
        <taxon>Pecora</taxon>
        <taxon>Bovidae</taxon>
        <taxon>Bovinae</taxon>
        <taxon>Bos</taxon>
    </lineage>
</organism>
<reference evidence="2" key="2">
    <citation type="submission" date="2025-08" db="UniProtKB">
        <authorList>
            <consortium name="Ensembl"/>
        </authorList>
    </citation>
    <scope>IDENTIFICATION</scope>
</reference>